<evidence type="ECO:0000313" key="3">
    <source>
        <dbReference type="Proteomes" id="UP000634136"/>
    </source>
</evidence>
<organism evidence="2 3">
    <name type="scientific">Senna tora</name>
    <dbReference type="NCBI Taxonomy" id="362788"/>
    <lineage>
        <taxon>Eukaryota</taxon>
        <taxon>Viridiplantae</taxon>
        <taxon>Streptophyta</taxon>
        <taxon>Embryophyta</taxon>
        <taxon>Tracheophyta</taxon>
        <taxon>Spermatophyta</taxon>
        <taxon>Magnoliopsida</taxon>
        <taxon>eudicotyledons</taxon>
        <taxon>Gunneridae</taxon>
        <taxon>Pentapetalae</taxon>
        <taxon>rosids</taxon>
        <taxon>fabids</taxon>
        <taxon>Fabales</taxon>
        <taxon>Fabaceae</taxon>
        <taxon>Caesalpinioideae</taxon>
        <taxon>Cassia clade</taxon>
        <taxon>Senna</taxon>
    </lineage>
</organism>
<reference evidence="2" key="1">
    <citation type="submission" date="2020-09" db="EMBL/GenBank/DDBJ databases">
        <title>Genome-Enabled Discovery of Anthraquinone Biosynthesis in Senna tora.</title>
        <authorList>
            <person name="Kang S.-H."/>
            <person name="Pandey R.P."/>
            <person name="Lee C.-M."/>
            <person name="Sim J.-S."/>
            <person name="Jeong J.-T."/>
            <person name="Choi B.-S."/>
            <person name="Jung M."/>
            <person name="Ginzburg D."/>
            <person name="Zhao K."/>
            <person name="Won S.Y."/>
            <person name="Oh T.-J."/>
            <person name="Yu Y."/>
            <person name="Kim N.-H."/>
            <person name="Lee O.R."/>
            <person name="Lee T.-H."/>
            <person name="Bashyal P."/>
            <person name="Kim T.-S."/>
            <person name="Lee W.-H."/>
            <person name="Kawkins C."/>
            <person name="Kim C.-K."/>
            <person name="Kim J.S."/>
            <person name="Ahn B.O."/>
            <person name="Rhee S.Y."/>
            <person name="Sohng J.K."/>
        </authorList>
    </citation>
    <scope>NUCLEOTIDE SEQUENCE</scope>
    <source>
        <tissue evidence="2">Leaf</tissue>
    </source>
</reference>
<proteinExistence type="predicted"/>
<name>A0A834TU83_9FABA</name>
<accession>A0A834TU83</accession>
<dbReference type="EMBL" id="JAAIUW010000006">
    <property type="protein sequence ID" value="KAF7828362.1"/>
    <property type="molecule type" value="Genomic_DNA"/>
</dbReference>
<comment type="caution">
    <text evidence="2">The sequence shown here is derived from an EMBL/GenBank/DDBJ whole genome shotgun (WGS) entry which is preliminary data.</text>
</comment>
<evidence type="ECO:0000313" key="2">
    <source>
        <dbReference type="EMBL" id="KAF7828362.1"/>
    </source>
</evidence>
<protein>
    <submittedName>
        <fullName evidence="2">Uncharacterized protein</fullName>
    </submittedName>
</protein>
<dbReference type="AlphaFoldDB" id="A0A834TU83"/>
<dbReference type="Proteomes" id="UP000634136">
    <property type="component" value="Unassembled WGS sequence"/>
</dbReference>
<sequence length="260" mass="27771">MVIATATAFPVTPRSITPPVWISNQSKAISRVMSCLLAVKEYTLSRSGSGSRARIVDRSVPNTLASNPMRNKCTLSSSLRFSKDTNNELIVHQSSSLSDLSSGFSIVPSTKPNFFLALKAVRSEIVLCCDVAALPPAMVAVHKLCSRCVFLGSVGIADQLSPRKEDEEVRRGTGSVVDMGTTAVGVALVITSGLAATNRPATPPPTTRPSGLAKETLMPPDLLRVPPLSLGMNDPDKDNISNRPCINKESTGFRRLKIIL</sequence>
<keyword evidence="3" id="KW-1185">Reference proteome</keyword>
<gene>
    <name evidence="2" type="ORF">G2W53_019526</name>
</gene>
<evidence type="ECO:0000256" key="1">
    <source>
        <dbReference type="SAM" id="MobiDB-lite"/>
    </source>
</evidence>
<feature type="region of interest" description="Disordered" evidence="1">
    <location>
        <begin position="197"/>
        <end position="245"/>
    </location>
</feature>